<dbReference type="AlphaFoldDB" id="A0A1T1H8J1"/>
<dbReference type="STRING" id="966.BTA35_0214310"/>
<name>A0A1T1H8J1_OCELI</name>
<dbReference type="RefSeq" id="WP_078320500.1">
    <property type="nucleotide sequence ID" value="NZ_FXTS01000009.1"/>
</dbReference>
<dbReference type="Proteomes" id="UP000190064">
    <property type="component" value="Unassembled WGS sequence"/>
</dbReference>
<evidence type="ECO:0000313" key="2">
    <source>
        <dbReference type="Proteomes" id="UP000190064"/>
    </source>
</evidence>
<accession>A0A1T1H8J1</accession>
<dbReference type="EMBL" id="MTSD02000008">
    <property type="protein sequence ID" value="OOV86152.1"/>
    <property type="molecule type" value="Genomic_DNA"/>
</dbReference>
<reference evidence="1" key="1">
    <citation type="submission" date="2017-02" db="EMBL/GenBank/DDBJ databases">
        <title>Draft Genome Sequence of the Salt Water Bacterium Oceanospirillum linum ATCC 11336.</title>
        <authorList>
            <person name="Trachtenberg A.M."/>
            <person name="Carney J.G."/>
            <person name="Linnane J.D."/>
            <person name="Rheaume B.A."/>
            <person name="Pitts N.L."/>
            <person name="Mykles D.L."/>
            <person name="Maclea K.S."/>
        </authorList>
    </citation>
    <scope>NUCLEOTIDE SEQUENCE [LARGE SCALE GENOMIC DNA]</scope>
    <source>
        <strain evidence="1">ATCC 11336</strain>
    </source>
</reference>
<proteinExistence type="predicted"/>
<gene>
    <name evidence="1" type="ORF">BTA35_0214310</name>
</gene>
<protein>
    <submittedName>
        <fullName evidence="1">Uncharacterized protein</fullName>
    </submittedName>
</protein>
<sequence length="392" mass="43884">MWHPFRRSLPQDVPVFPVLADGEAQPWHLQLTPDLIPMLSSRPDVVLILNRAIHTSDTVACRFQHTPALLFNWCSHCLPADAGWAQLIEWLERPADHLLMDLGLEPTEPVVSLMPHMALTVWPLAVLRRTLRKLGTLDEWAWVPHCQNLTSAGLETLLIDPVVRSSKIAPLVGSEAEESLNQNKDMLYELAILLGDRSLTDQACLTADIQQFDDLARLRGQLIVGENHAVLNIRRHFQKRYGERLKAHFGKPPVEGQLGIQPLTSLKSILDCHALISSEVSLETLRKVNDGDYYLYQVEYGIELALLTLERNPTVWLGLPDSDDLDCGNGDRLHIYSVDHATEVALKPESERDDHWVAVSLFAGKGASISSEFKCRADGWLKDAGVTSLMIS</sequence>
<comment type="caution">
    <text evidence="1">The sequence shown here is derived from an EMBL/GenBank/DDBJ whole genome shotgun (WGS) entry which is preliminary data.</text>
</comment>
<organism evidence="1 2">
    <name type="scientific">Oceanospirillum linum</name>
    <dbReference type="NCBI Taxonomy" id="966"/>
    <lineage>
        <taxon>Bacteria</taxon>
        <taxon>Pseudomonadati</taxon>
        <taxon>Pseudomonadota</taxon>
        <taxon>Gammaproteobacteria</taxon>
        <taxon>Oceanospirillales</taxon>
        <taxon>Oceanospirillaceae</taxon>
        <taxon>Oceanospirillum</taxon>
    </lineage>
</organism>
<keyword evidence="2" id="KW-1185">Reference proteome</keyword>
<evidence type="ECO:0000313" key="1">
    <source>
        <dbReference type="EMBL" id="OOV86152.1"/>
    </source>
</evidence>